<comment type="caution">
    <text evidence="3">The sequence shown here is derived from an EMBL/GenBank/DDBJ whole genome shotgun (WGS) entry which is preliminary data.</text>
</comment>
<gene>
    <name evidence="3" type="ORF">F1649_20535</name>
</gene>
<accession>A0A5M9GR01</accession>
<dbReference type="InterPro" id="IPR048503">
    <property type="entry name" value="NamZ_C"/>
</dbReference>
<proteinExistence type="predicted"/>
<dbReference type="InterPro" id="IPR008302">
    <property type="entry name" value="NamZ"/>
</dbReference>
<dbReference type="Gene3D" id="3.90.1150.140">
    <property type="match status" value="1"/>
</dbReference>
<dbReference type="PIRSF" id="PIRSF016719">
    <property type="entry name" value="UCP016719"/>
    <property type="match status" value="1"/>
</dbReference>
<dbReference type="PANTHER" id="PTHR42915">
    <property type="entry name" value="HYPOTHETICAL 460 KDA PROTEIN IN FEUA-SIGW INTERGENIC REGION [PRECURSOR]"/>
    <property type="match status" value="1"/>
</dbReference>
<dbReference type="Proteomes" id="UP000322918">
    <property type="component" value="Unassembled WGS sequence"/>
</dbReference>
<keyword evidence="4" id="KW-1185">Reference proteome</keyword>
<dbReference type="OrthoDB" id="9801061at2"/>
<dbReference type="Pfam" id="PF07075">
    <property type="entry name" value="NamZ_N"/>
    <property type="match status" value="1"/>
</dbReference>
<protein>
    <submittedName>
        <fullName evidence="3">DUF1343 domain-containing protein</fullName>
    </submittedName>
</protein>
<dbReference type="PANTHER" id="PTHR42915:SF1">
    <property type="entry name" value="PEPTIDOGLYCAN BETA-N-ACETYLMURAMIDASE NAMZ"/>
    <property type="match status" value="1"/>
</dbReference>
<dbReference type="InterPro" id="IPR048502">
    <property type="entry name" value="NamZ_N"/>
</dbReference>
<sequence>MQPVLNGIDIFLLNGDKTKRLGLLTNNAAVTRDYIASRKALLNHGYHLVKLFSPEHGLDTTGEDGHLMNSCTDTLTGLPVVSLYGDKLAPDDADLADIDLVLVDLPDIGSRFYTYLWTMTWVMESSARYNKPLIILDRPNPISGQLSLAEGPFLDEKFASSFIGRWEMPLRHSCTLGELALYFNATRNLNCPVDVVRCEGWTREMMFHDWSASFVPASPAISSFESALLYPGLCLLEATNLSEGRGTAVPFRVAGAPWMESRLIAEQFNSLEIENVRAREISFIPGAGKYGNLSCKGIMLHVSAPRSFYPVRTGLLLLKTIIDTHREEFHWETYKTHVNKSGEHHLDLLLGRSNSLRLFEADMSYFSDNIALLTDASRWETMVAAFLLYN</sequence>
<feature type="domain" description="Peptidoglycan beta-N-acetylmuramidase NamZ N-terminal" evidence="1">
    <location>
        <begin position="22"/>
        <end position="224"/>
    </location>
</feature>
<name>A0A5M9GR01_9SPHI</name>
<dbReference type="GO" id="GO:0033922">
    <property type="term" value="F:peptidoglycan beta-N-acetylmuramidase activity"/>
    <property type="evidence" value="ECO:0007669"/>
    <property type="project" value="InterPro"/>
</dbReference>
<dbReference type="AlphaFoldDB" id="A0A5M9GR01"/>
<evidence type="ECO:0000259" key="2">
    <source>
        <dbReference type="Pfam" id="PF20732"/>
    </source>
</evidence>
<feature type="domain" description="Peptidoglycan beta-N-acetylmuramidase NamZ C-terminal" evidence="2">
    <location>
        <begin position="228"/>
        <end position="389"/>
    </location>
</feature>
<reference evidence="3 4" key="1">
    <citation type="submission" date="2019-09" db="EMBL/GenBank/DDBJ databases">
        <title>Pararcticibacter amylolyticus gen. nov., sp. nov., isolated from a rottenly hemp rope, and reclassification of Pedobacter tournemirensis as Pararcticibacter tournemirensis comb. nov.</title>
        <authorList>
            <person name="Cai Y."/>
        </authorList>
    </citation>
    <scope>NUCLEOTIDE SEQUENCE [LARGE SCALE GENOMIC DNA]</scope>
    <source>
        <strain evidence="3 4">TF5-37.2-LB10</strain>
    </source>
</reference>
<evidence type="ECO:0000313" key="3">
    <source>
        <dbReference type="EMBL" id="KAA8476127.1"/>
    </source>
</evidence>
<organism evidence="3 4">
    <name type="scientific">Arcticibacter tournemirensis</name>
    <dbReference type="NCBI Taxonomy" id="699437"/>
    <lineage>
        <taxon>Bacteria</taxon>
        <taxon>Pseudomonadati</taxon>
        <taxon>Bacteroidota</taxon>
        <taxon>Sphingobacteriia</taxon>
        <taxon>Sphingobacteriales</taxon>
        <taxon>Sphingobacteriaceae</taxon>
        <taxon>Arcticibacter</taxon>
    </lineage>
</organism>
<dbReference type="Pfam" id="PF20732">
    <property type="entry name" value="NamZ_C"/>
    <property type="match status" value="1"/>
</dbReference>
<dbReference type="Gene3D" id="3.40.50.12170">
    <property type="entry name" value="Uncharacterised protein PF07075, DUF1343"/>
    <property type="match status" value="1"/>
</dbReference>
<evidence type="ECO:0000259" key="1">
    <source>
        <dbReference type="Pfam" id="PF07075"/>
    </source>
</evidence>
<evidence type="ECO:0000313" key="4">
    <source>
        <dbReference type="Proteomes" id="UP000322918"/>
    </source>
</evidence>
<dbReference type="EMBL" id="VWNE01000046">
    <property type="protein sequence ID" value="KAA8476127.1"/>
    <property type="molecule type" value="Genomic_DNA"/>
</dbReference>